<sequence>MQQAETQLKFWAPSRVRFNLTLILAAAVILFGIYQLITEARSGDPPPAETGQVQEGQPGAGDEAQQSGRRGGGSWLLIMVGIGVGAYSWLTSPRQYRIYSDALVIMFGTPRNRSIHFSQIQEAVNDRGFMGDPLRGVHDQPTAHRHSGTRPGGIPRAPGICHG</sequence>
<proteinExistence type="predicted"/>
<comment type="caution">
    <text evidence="3">The sequence shown here is derived from an EMBL/GenBank/DDBJ whole genome shotgun (WGS) entry which is preliminary data.</text>
</comment>
<evidence type="ECO:0000256" key="2">
    <source>
        <dbReference type="SAM" id="Phobius"/>
    </source>
</evidence>
<evidence type="ECO:0000256" key="1">
    <source>
        <dbReference type="SAM" id="MobiDB-lite"/>
    </source>
</evidence>
<name>A0AA35TNN1_GEOBA</name>
<accession>A0AA35TNN1</accession>
<keyword evidence="4" id="KW-1185">Reference proteome</keyword>
<dbReference type="AlphaFoldDB" id="A0AA35TNN1"/>
<keyword evidence="2" id="KW-0812">Transmembrane</keyword>
<evidence type="ECO:0000313" key="3">
    <source>
        <dbReference type="EMBL" id="CAI8051605.1"/>
    </source>
</evidence>
<organism evidence="3 4">
    <name type="scientific">Geodia barretti</name>
    <name type="common">Barrett's horny sponge</name>
    <dbReference type="NCBI Taxonomy" id="519541"/>
    <lineage>
        <taxon>Eukaryota</taxon>
        <taxon>Metazoa</taxon>
        <taxon>Porifera</taxon>
        <taxon>Demospongiae</taxon>
        <taxon>Heteroscleromorpha</taxon>
        <taxon>Tetractinellida</taxon>
        <taxon>Astrophorina</taxon>
        <taxon>Geodiidae</taxon>
        <taxon>Geodia</taxon>
    </lineage>
</organism>
<evidence type="ECO:0000313" key="4">
    <source>
        <dbReference type="Proteomes" id="UP001174909"/>
    </source>
</evidence>
<gene>
    <name evidence="3" type="ORF">GBAR_LOCUS28245</name>
</gene>
<protein>
    <submittedName>
        <fullName evidence="3">Uncharacterized protein</fullName>
    </submittedName>
</protein>
<keyword evidence="2" id="KW-0472">Membrane</keyword>
<feature type="transmembrane region" description="Helical" evidence="2">
    <location>
        <begin position="72"/>
        <end position="90"/>
    </location>
</feature>
<feature type="region of interest" description="Disordered" evidence="1">
    <location>
        <begin position="140"/>
        <end position="163"/>
    </location>
</feature>
<dbReference type="EMBL" id="CASHTH010003952">
    <property type="protein sequence ID" value="CAI8051605.1"/>
    <property type="molecule type" value="Genomic_DNA"/>
</dbReference>
<feature type="region of interest" description="Disordered" evidence="1">
    <location>
        <begin position="42"/>
        <end position="69"/>
    </location>
</feature>
<reference evidence="3" key="1">
    <citation type="submission" date="2023-03" db="EMBL/GenBank/DDBJ databases">
        <authorList>
            <person name="Steffen K."/>
            <person name="Cardenas P."/>
        </authorList>
    </citation>
    <scope>NUCLEOTIDE SEQUENCE</scope>
</reference>
<dbReference type="Proteomes" id="UP001174909">
    <property type="component" value="Unassembled WGS sequence"/>
</dbReference>
<feature type="transmembrane region" description="Helical" evidence="2">
    <location>
        <begin position="20"/>
        <end position="37"/>
    </location>
</feature>
<keyword evidence="2" id="KW-1133">Transmembrane helix</keyword>